<evidence type="ECO:0000313" key="1">
    <source>
        <dbReference type="EMBL" id="QFZ23064.1"/>
    </source>
</evidence>
<proteinExistence type="predicted"/>
<protein>
    <submittedName>
        <fullName evidence="1">Uncharacterized protein</fullName>
    </submittedName>
</protein>
<organism evidence="1 2">
    <name type="scientific">Saccharothrix syringae</name>
    <name type="common">Nocardiopsis syringae</name>
    <dbReference type="NCBI Taxonomy" id="103733"/>
    <lineage>
        <taxon>Bacteria</taxon>
        <taxon>Bacillati</taxon>
        <taxon>Actinomycetota</taxon>
        <taxon>Actinomycetes</taxon>
        <taxon>Pseudonocardiales</taxon>
        <taxon>Pseudonocardiaceae</taxon>
        <taxon>Saccharothrix</taxon>
    </lineage>
</organism>
<dbReference type="Proteomes" id="UP000325787">
    <property type="component" value="Chromosome"/>
</dbReference>
<gene>
    <name evidence="1" type="ORF">EKG83_41560</name>
</gene>
<keyword evidence="2" id="KW-1185">Reference proteome</keyword>
<accession>A0A5Q0HAS8</accession>
<dbReference type="RefSeq" id="WP_153278763.1">
    <property type="nucleotide sequence ID" value="NZ_CP034550.1"/>
</dbReference>
<dbReference type="KEGG" id="ssyi:EKG83_41560"/>
<dbReference type="AlphaFoldDB" id="A0A5Q0HAS8"/>
<evidence type="ECO:0000313" key="2">
    <source>
        <dbReference type="Proteomes" id="UP000325787"/>
    </source>
</evidence>
<reference evidence="2" key="1">
    <citation type="journal article" date="2021" name="Curr. Microbiol.">
        <title>Complete genome of nocamycin-producing strain Saccharothrix syringae NRRL B-16468 reveals the biosynthetic potential for secondary metabolites.</title>
        <authorList>
            <person name="Mo X."/>
            <person name="Yang S."/>
        </authorList>
    </citation>
    <scope>NUCLEOTIDE SEQUENCE [LARGE SCALE GENOMIC DNA]</scope>
    <source>
        <strain evidence="2">ATCC 51364 / DSM 43886 / JCM 6844 / KCTC 9398 / NBRC 14523 / NRRL B-16468 / INA 2240</strain>
    </source>
</reference>
<dbReference type="EMBL" id="CP034550">
    <property type="protein sequence ID" value="QFZ23064.1"/>
    <property type="molecule type" value="Genomic_DNA"/>
</dbReference>
<name>A0A5Q0HAS8_SACSY</name>
<sequence>MLQVADRREDRALDLRHGPAHVGCGQVGEGGADLLLFQGFRQGVFEDPLARVTAVLPREVRHPGMIARFGVASSADLGCSAEDAVG</sequence>